<dbReference type="AlphaFoldDB" id="A0A3S8XA64"/>
<accession>A0A3S8XA64</accession>
<protein>
    <submittedName>
        <fullName evidence="1">Uncharacterized protein</fullName>
    </submittedName>
</protein>
<organism evidence="1">
    <name type="scientific">Salmonella enterica subsp. enterica serovar Braenderup</name>
    <dbReference type="NCBI Taxonomy" id="149391"/>
    <lineage>
        <taxon>Bacteria</taxon>
        <taxon>Pseudomonadati</taxon>
        <taxon>Pseudomonadota</taxon>
        <taxon>Gammaproteobacteria</taxon>
        <taxon>Enterobacterales</taxon>
        <taxon>Enterobacteriaceae</taxon>
        <taxon>Salmonella</taxon>
    </lineage>
</organism>
<geneLocation type="plasmid" evidence="1">
    <name>unnamed</name>
</geneLocation>
<sequence>MKQKFRATAISSNQLSFFSIFDIDEDEITQIVDSPKEHLNDAYTSGLNFKSDESNISEINYDSERRENHLYEKSKLLKNQILHTINFAAETDYLYSVEEYNPDLGGLVIEWTPGNDSNLLIVFYVQIMPDDFVMQLHRF</sequence>
<reference evidence="1" key="1">
    <citation type="submission" date="2018-11" db="EMBL/GenBank/DDBJ databases">
        <title>Plasmids harboring resistance genes to quinolones and/or extended spectrum cephalosporins in nontyphoidal Salmonella enterica serovars from swine in the Midwestern United States.</title>
        <authorList>
            <person name="Elnekave E."/>
            <person name="Hong S.L."/>
            <person name="Lim S."/>
            <person name="Hayer S.S."/>
            <person name="Boxrud D."/>
            <person name="Taylor A.J."/>
            <person name="Lappi V."/>
            <person name="Noyes N."/>
            <person name="Johnson T.J."/>
            <person name="Rovira A."/>
            <person name="Davies P."/>
            <person name="Perez A."/>
            <person name="Alvarez J."/>
        </authorList>
    </citation>
    <scope>NUCLEOTIDE SEQUENCE</scope>
    <source>
        <strain evidence="1">76</strain>
        <plasmid evidence="1">unnamed</plasmid>
    </source>
</reference>
<proteinExistence type="predicted"/>
<evidence type="ECO:0000313" key="1">
    <source>
        <dbReference type="EMBL" id="AZM66666.1"/>
    </source>
</evidence>
<keyword evidence="1" id="KW-0614">Plasmid</keyword>
<dbReference type="EMBL" id="MK191835">
    <property type="protein sequence ID" value="AZM66666.1"/>
    <property type="molecule type" value="Genomic_DNA"/>
</dbReference>
<name>A0A3S8XA64_SALET</name>